<name>A0A102L4N9_9BURK</name>
<comment type="caution">
    <text evidence="9">The sequence shown here is derived from an EMBL/GenBank/DDBJ whole genome shotgun (WGS) entry which is preliminary data.</text>
</comment>
<dbReference type="PROSITE" id="PS50928">
    <property type="entry name" value="ABC_TM1"/>
    <property type="match status" value="1"/>
</dbReference>
<dbReference type="RefSeq" id="WP_059635290.1">
    <property type="nucleotide sequence ID" value="NZ_JBGRUP010000018.1"/>
</dbReference>
<feature type="transmembrane region" description="Helical" evidence="7">
    <location>
        <begin position="118"/>
        <end position="141"/>
    </location>
</feature>
<feature type="transmembrane region" description="Helical" evidence="7">
    <location>
        <begin position="9"/>
        <end position="30"/>
    </location>
</feature>
<dbReference type="AlphaFoldDB" id="A0A102L4N9"/>
<proteinExistence type="inferred from homology"/>
<dbReference type="GO" id="GO:0042884">
    <property type="term" value="P:microcin transport"/>
    <property type="evidence" value="ECO:0007669"/>
    <property type="project" value="TreeGrafter"/>
</dbReference>
<evidence type="ECO:0000259" key="8">
    <source>
        <dbReference type="PROSITE" id="PS50928"/>
    </source>
</evidence>
<evidence type="ECO:0000313" key="10">
    <source>
        <dbReference type="Proteomes" id="UP000065521"/>
    </source>
</evidence>
<keyword evidence="2 7" id="KW-0813">Transport</keyword>
<evidence type="ECO:0000256" key="6">
    <source>
        <dbReference type="ARBA" id="ARBA00023136"/>
    </source>
</evidence>
<dbReference type="PANTHER" id="PTHR30465:SF66">
    <property type="entry name" value="INNER MEMBRANE ABC TRANSPORTER PERMEASE PROTEIN YEJB"/>
    <property type="match status" value="1"/>
</dbReference>
<dbReference type="EMBL" id="LOTN01000044">
    <property type="protein sequence ID" value="KUZ87054.1"/>
    <property type="molecule type" value="Genomic_DNA"/>
</dbReference>
<dbReference type="InterPro" id="IPR000515">
    <property type="entry name" value="MetI-like"/>
</dbReference>
<evidence type="ECO:0000313" key="9">
    <source>
        <dbReference type="EMBL" id="KUZ87054.1"/>
    </source>
</evidence>
<keyword evidence="4 7" id="KW-0812">Transmembrane</keyword>
<dbReference type="GO" id="GO:0055085">
    <property type="term" value="P:transmembrane transport"/>
    <property type="evidence" value="ECO:0007669"/>
    <property type="project" value="InterPro"/>
</dbReference>
<dbReference type="SUPFAM" id="SSF161098">
    <property type="entry name" value="MetI-like"/>
    <property type="match status" value="1"/>
</dbReference>
<keyword evidence="3" id="KW-1003">Cell membrane</keyword>
<evidence type="ECO:0000256" key="2">
    <source>
        <dbReference type="ARBA" id="ARBA00022448"/>
    </source>
</evidence>
<evidence type="ECO:0000256" key="4">
    <source>
        <dbReference type="ARBA" id="ARBA00022692"/>
    </source>
</evidence>
<dbReference type="PANTHER" id="PTHR30465">
    <property type="entry name" value="INNER MEMBRANE ABC TRANSPORTER"/>
    <property type="match status" value="1"/>
</dbReference>
<feature type="transmembrane region" description="Helical" evidence="7">
    <location>
        <begin position="153"/>
        <end position="178"/>
    </location>
</feature>
<feature type="transmembrane region" description="Helical" evidence="7">
    <location>
        <begin position="314"/>
        <end position="333"/>
    </location>
</feature>
<evidence type="ECO:0000256" key="5">
    <source>
        <dbReference type="ARBA" id="ARBA00022989"/>
    </source>
</evidence>
<protein>
    <submittedName>
        <fullName evidence="9">Microcin ABC transporter permease</fullName>
    </submittedName>
</protein>
<accession>A0A102L4N9</accession>
<gene>
    <name evidence="9" type="ORF">WI38_00755</name>
</gene>
<feature type="transmembrane region" description="Helical" evidence="7">
    <location>
        <begin position="267"/>
        <end position="294"/>
    </location>
</feature>
<comment type="subcellular location">
    <subcellularLocation>
        <location evidence="1 7">Cell membrane</location>
        <topology evidence="1 7">Multi-pass membrane protein</topology>
    </subcellularLocation>
</comment>
<keyword evidence="5 7" id="KW-1133">Transmembrane helix</keyword>
<dbReference type="GO" id="GO:0005886">
    <property type="term" value="C:plasma membrane"/>
    <property type="evidence" value="ECO:0007669"/>
    <property type="project" value="UniProtKB-SubCell"/>
</dbReference>
<feature type="domain" description="ABC transmembrane type-1" evidence="8">
    <location>
        <begin position="118"/>
        <end position="333"/>
    </location>
</feature>
<reference evidence="9 10" key="1">
    <citation type="submission" date="2015-11" db="EMBL/GenBank/DDBJ databases">
        <title>Expanding the genomic diversity of Burkholderia species for the development of highly accurate diagnostics.</title>
        <authorList>
            <person name="Sahl J."/>
            <person name="Keim P."/>
            <person name="Wagner D."/>
        </authorList>
    </citation>
    <scope>NUCLEOTIDE SEQUENCE [LARGE SCALE GENOMIC DNA]</scope>
    <source>
        <strain evidence="9 10">RF32-BP4</strain>
    </source>
</reference>
<dbReference type="Pfam" id="PF00528">
    <property type="entry name" value="BPD_transp_1"/>
    <property type="match status" value="1"/>
</dbReference>
<comment type="similarity">
    <text evidence="7">Belongs to the binding-protein-dependent transport system permease family.</text>
</comment>
<organism evidence="9 10">
    <name type="scientific">Burkholderia ubonensis</name>
    <dbReference type="NCBI Taxonomy" id="101571"/>
    <lineage>
        <taxon>Bacteria</taxon>
        <taxon>Pseudomonadati</taxon>
        <taxon>Pseudomonadota</taxon>
        <taxon>Betaproteobacteria</taxon>
        <taxon>Burkholderiales</taxon>
        <taxon>Burkholderiaceae</taxon>
        <taxon>Burkholderia</taxon>
        <taxon>Burkholderia cepacia complex</taxon>
    </lineage>
</organism>
<dbReference type="CDD" id="cd06261">
    <property type="entry name" value="TM_PBP2"/>
    <property type="match status" value="1"/>
</dbReference>
<evidence type="ECO:0000256" key="7">
    <source>
        <dbReference type="RuleBase" id="RU363032"/>
    </source>
</evidence>
<dbReference type="InterPro" id="IPR035906">
    <property type="entry name" value="MetI-like_sf"/>
</dbReference>
<evidence type="ECO:0000256" key="1">
    <source>
        <dbReference type="ARBA" id="ARBA00004651"/>
    </source>
</evidence>
<sequence>MIAYIGRRLFLMIPTLLGVLTVTFVVMQFVPGGPVEQVMARLQHASPHGEGGGGNGDGGYHGNEGVDPAQIAAIRHEFGFDAPPLTRYVRMLSRYARLDLGQSFFQHRSVWALICSKLPVTIALGSATLALTYLISVPLGIAKALRRGSAFDLATSAALLAGYAIPGFVLGVLLLMLLSGDRFLHLFPLGGLASDGYDQLPFAERALDRLWHLVLPVTASVASSLAVVVMLTRNAFLDELARQYVLTARAKGASRRRVVWRHVLRNALIPIATGFPAAFVAAFVGGSVLIETLFSLDGVGRLSYDAIVGRDYPVVLGSLFVFTAVSLLAKLAGDLMYALIDPRIHFGGDAR</sequence>
<dbReference type="Proteomes" id="UP000065521">
    <property type="component" value="Unassembled WGS sequence"/>
</dbReference>
<dbReference type="Gene3D" id="1.10.3720.10">
    <property type="entry name" value="MetI-like"/>
    <property type="match status" value="1"/>
</dbReference>
<keyword evidence="6 7" id="KW-0472">Membrane</keyword>
<feature type="transmembrane region" description="Helical" evidence="7">
    <location>
        <begin position="210"/>
        <end position="232"/>
    </location>
</feature>
<evidence type="ECO:0000256" key="3">
    <source>
        <dbReference type="ARBA" id="ARBA00022475"/>
    </source>
</evidence>